<sequence length="153" mass="17801">MICLGLSQSRINVAAIIFYTCVLIPLHQLKEALLRVCRLMSNSCEQDQHQITLEPFYVDLMCLELDGINHLEDHQMDDLPLPMVRFKELETKGEKEVCSVCLVEFEKEDEVTQLSRCGHVFHLCCIKSWVDRNRFTCPLCRCFLINVDVSHRN</sequence>
<dbReference type="PANTHER" id="PTHR45676">
    <property type="entry name" value="RING-H2 FINGER PROTEIN ATL51-RELATED"/>
    <property type="match status" value="1"/>
</dbReference>
<dbReference type="PANTHER" id="PTHR45676:SF41">
    <property type="entry name" value="RING-H2 FINGER PROTEIN ATL66"/>
    <property type="match status" value="1"/>
</dbReference>
<dbReference type="Gene3D" id="3.30.40.10">
    <property type="entry name" value="Zinc/RING finger domain, C3HC4 (zinc finger)"/>
    <property type="match status" value="1"/>
</dbReference>
<dbReference type="InterPro" id="IPR001841">
    <property type="entry name" value="Znf_RING"/>
</dbReference>
<evidence type="ECO:0000256" key="1">
    <source>
        <dbReference type="PROSITE-ProRule" id="PRU00175"/>
    </source>
</evidence>
<reference evidence="3" key="1">
    <citation type="journal article" date="2023" name="Plant J.">
        <title>The genome of the king protea, Protea cynaroides.</title>
        <authorList>
            <person name="Chang J."/>
            <person name="Duong T.A."/>
            <person name="Schoeman C."/>
            <person name="Ma X."/>
            <person name="Roodt D."/>
            <person name="Barker N."/>
            <person name="Li Z."/>
            <person name="Van de Peer Y."/>
            <person name="Mizrachi E."/>
        </authorList>
    </citation>
    <scope>NUCLEOTIDE SEQUENCE</scope>
    <source>
        <tissue evidence="3">Young leaves</tissue>
    </source>
</reference>
<dbReference type="EMBL" id="JAMYWD010000008">
    <property type="protein sequence ID" value="KAJ4962666.1"/>
    <property type="molecule type" value="Genomic_DNA"/>
</dbReference>
<dbReference type="Proteomes" id="UP001141806">
    <property type="component" value="Unassembled WGS sequence"/>
</dbReference>
<organism evidence="3 4">
    <name type="scientific">Protea cynaroides</name>
    <dbReference type="NCBI Taxonomy" id="273540"/>
    <lineage>
        <taxon>Eukaryota</taxon>
        <taxon>Viridiplantae</taxon>
        <taxon>Streptophyta</taxon>
        <taxon>Embryophyta</taxon>
        <taxon>Tracheophyta</taxon>
        <taxon>Spermatophyta</taxon>
        <taxon>Magnoliopsida</taxon>
        <taxon>Proteales</taxon>
        <taxon>Proteaceae</taxon>
        <taxon>Protea</taxon>
    </lineage>
</organism>
<dbReference type="GO" id="GO:0008270">
    <property type="term" value="F:zinc ion binding"/>
    <property type="evidence" value="ECO:0007669"/>
    <property type="project" value="UniProtKB-KW"/>
</dbReference>
<dbReference type="SMART" id="SM00184">
    <property type="entry name" value="RING"/>
    <property type="match status" value="1"/>
</dbReference>
<comment type="caution">
    <text evidence="3">The sequence shown here is derived from an EMBL/GenBank/DDBJ whole genome shotgun (WGS) entry which is preliminary data.</text>
</comment>
<evidence type="ECO:0000313" key="3">
    <source>
        <dbReference type="EMBL" id="KAJ4962666.1"/>
    </source>
</evidence>
<dbReference type="Pfam" id="PF13639">
    <property type="entry name" value="zf-RING_2"/>
    <property type="match status" value="1"/>
</dbReference>
<gene>
    <name evidence="3" type="ORF">NE237_022605</name>
</gene>
<proteinExistence type="predicted"/>
<dbReference type="PROSITE" id="PS50089">
    <property type="entry name" value="ZF_RING_2"/>
    <property type="match status" value="1"/>
</dbReference>
<feature type="domain" description="RING-type" evidence="2">
    <location>
        <begin position="98"/>
        <end position="141"/>
    </location>
</feature>
<dbReference type="AlphaFoldDB" id="A0A9Q0HCC6"/>
<evidence type="ECO:0000259" key="2">
    <source>
        <dbReference type="PROSITE" id="PS50089"/>
    </source>
</evidence>
<accession>A0A9Q0HCC6</accession>
<keyword evidence="1" id="KW-0863">Zinc-finger</keyword>
<evidence type="ECO:0000313" key="4">
    <source>
        <dbReference type="Proteomes" id="UP001141806"/>
    </source>
</evidence>
<protein>
    <recommendedName>
        <fullName evidence="2">RING-type domain-containing protein</fullName>
    </recommendedName>
</protein>
<keyword evidence="1" id="KW-0479">Metal-binding</keyword>
<dbReference type="InterPro" id="IPR013083">
    <property type="entry name" value="Znf_RING/FYVE/PHD"/>
</dbReference>
<keyword evidence="4" id="KW-1185">Reference proteome</keyword>
<name>A0A9Q0HCC6_9MAGN</name>
<dbReference type="OrthoDB" id="8062037at2759"/>
<keyword evidence="1" id="KW-0862">Zinc</keyword>
<dbReference type="SUPFAM" id="SSF57850">
    <property type="entry name" value="RING/U-box"/>
    <property type="match status" value="1"/>
</dbReference>